<sequence>MALKYIVLFFLLHVVCVGTCQNTILDSLNKPYPLHLAYYSESKEIKAEDLPDVNPGMFSIRGIKNPKTKTSYWAIFKLDLKSEIQPSRLEFEFPVSDDLVIYVPLKDGSFKQYDIGLLYPKGPISSLPKTSSIIIDSEKIDFEKFFFFKSIPITAYGLGSFSKEIYVSCYNRKPIDSHPDQRKREIKESYKQAIFWLLYGALFISFVYMFIYYFFHQKLYFLYYALHLLFLIVPYSVSTPFVYNNFLYSSKHFFYSFYIILDSQIIASVFYLFFLKSFIDIKKDYKEFAKAYTTIVYICIGLAILVNTIIIFDPFYPYISSLLRFTVSFSLFFIIFSVTYMFFKKKVTHTSIVFIGILLLLIGYMLIVITRMDQNAVLPLIALETVLFISVISYLDLQKFKKALESDKLKKINEFQRNFFTNITHEFRTPLTLMSVPIQEKLENQSLSEEDRTDFEMIQRNNQRLLGLVDQLLDVSKVESGIHTLQVQKEDVLGFLHVLAHSFVYQTRQKQIDYTIDINNSGQLWYWFDKDIIEKIITNLLSNACKYTPSGGKILCKAKVSSNILYAEVQNTGTGLTEEQAKNVFDRFYQAEKLQSGFGIGLFLVKQLVKLHHGKIKVHSNPKWTTFTVELLVDRNGFKASDFMLETKEDVVEDFYSTFSNNDKSVSKSAHDKTDDDIPVVLIVEDNQDLRRVLKKTFETNYKILLAANGEEGIKLAQKHIPDLIISDVMMPVKDGIELTKELKNDERTSHIPIILLTAKVGDEYELEGVEMGADDYITKPFRSKVLVHKVNNIIASRKKMRALYRQESQIDPKVIAINTTEERFWGRVKEILKRRLTDSSFSAKEFSKEMNMARMTLHRKLKNLTGLSTTEFITTERLKKATHFLNNSDLHISEIAVDVGFETISYFNKCFKEAYHCTPTEYRRSNAS</sequence>
<organism evidence="11 12">
    <name type="scientific">Aquimarina mytili</name>
    <dbReference type="NCBI Taxonomy" id="874423"/>
    <lineage>
        <taxon>Bacteria</taxon>
        <taxon>Pseudomonadati</taxon>
        <taxon>Bacteroidota</taxon>
        <taxon>Flavobacteriia</taxon>
        <taxon>Flavobacteriales</taxon>
        <taxon>Flavobacteriaceae</taxon>
        <taxon>Aquimarina</taxon>
    </lineage>
</organism>
<gene>
    <name evidence="11" type="ORF">JJQ60_13525</name>
</gene>
<keyword evidence="5" id="KW-0804">Transcription</keyword>
<feature type="transmembrane region" description="Helical" evidence="7">
    <location>
        <begin position="350"/>
        <end position="370"/>
    </location>
</feature>
<dbReference type="Gene3D" id="1.10.10.60">
    <property type="entry name" value="Homeodomain-like"/>
    <property type="match status" value="1"/>
</dbReference>
<evidence type="ECO:0000259" key="8">
    <source>
        <dbReference type="PROSITE" id="PS01124"/>
    </source>
</evidence>
<feature type="transmembrane region" description="Helical" evidence="7">
    <location>
        <begin position="193"/>
        <end position="215"/>
    </location>
</feature>
<dbReference type="InterPro" id="IPR036097">
    <property type="entry name" value="HisK_dim/P_sf"/>
</dbReference>
<evidence type="ECO:0000313" key="11">
    <source>
        <dbReference type="EMBL" id="MBL0684544.1"/>
    </source>
</evidence>
<dbReference type="Pfam" id="PF07695">
    <property type="entry name" value="7TMR-DISM_7TM"/>
    <property type="match status" value="1"/>
</dbReference>
<feature type="modified residue" description="4-aspartylphosphate" evidence="6">
    <location>
        <position position="728"/>
    </location>
</feature>
<reference evidence="11" key="1">
    <citation type="submission" date="2021-01" db="EMBL/GenBank/DDBJ databases">
        <authorList>
            <person name="Zhong Y.L."/>
        </authorList>
    </citation>
    <scope>NUCLEOTIDE SEQUENCE</scope>
    <source>
        <strain evidence="11">KCTC 23302</strain>
    </source>
</reference>
<dbReference type="PROSITE" id="PS50110">
    <property type="entry name" value="RESPONSE_REGULATORY"/>
    <property type="match status" value="1"/>
</dbReference>
<dbReference type="SMART" id="SM00448">
    <property type="entry name" value="REC"/>
    <property type="match status" value="1"/>
</dbReference>
<dbReference type="CDD" id="cd06174">
    <property type="entry name" value="MFS"/>
    <property type="match status" value="1"/>
</dbReference>
<dbReference type="GO" id="GO:0043565">
    <property type="term" value="F:sequence-specific DNA binding"/>
    <property type="evidence" value="ECO:0007669"/>
    <property type="project" value="InterPro"/>
</dbReference>
<keyword evidence="7" id="KW-1133">Transmembrane helix</keyword>
<dbReference type="InterPro" id="IPR005467">
    <property type="entry name" value="His_kinase_dom"/>
</dbReference>
<dbReference type="InterPro" id="IPR009057">
    <property type="entry name" value="Homeodomain-like_sf"/>
</dbReference>
<evidence type="ECO:0000256" key="4">
    <source>
        <dbReference type="ARBA" id="ARBA00023015"/>
    </source>
</evidence>
<dbReference type="PROSITE" id="PS50109">
    <property type="entry name" value="HIS_KIN"/>
    <property type="match status" value="1"/>
</dbReference>
<dbReference type="PRINTS" id="PR00344">
    <property type="entry name" value="BCTRLSENSOR"/>
</dbReference>
<dbReference type="AlphaFoldDB" id="A0A937A570"/>
<dbReference type="Gene3D" id="3.30.565.10">
    <property type="entry name" value="Histidine kinase-like ATPase, C-terminal domain"/>
    <property type="match status" value="1"/>
</dbReference>
<dbReference type="RefSeq" id="WP_201920965.1">
    <property type="nucleotide sequence ID" value="NZ_JAERQJ010000005.1"/>
</dbReference>
<feature type="domain" description="Histidine kinase" evidence="9">
    <location>
        <begin position="422"/>
        <end position="635"/>
    </location>
</feature>
<dbReference type="Pfam" id="PF12833">
    <property type="entry name" value="HTH_18"/>
    <property type="match status" value="1"/>
</dbReference>
<dbReference type="InterPro" id="IPR003661">
    <property type="entry name" value="HisK_dim/P_dom"/>
</dbReference>
<comment type="catalytic activity">
    <reaction evidence="1">
        <text>ATP + protein L-histidine = ADP + protein N-phospho-L-histidine.</text>
        <dbReference type="EC" id="2.7.13.3"/>
    </reaction>
</comment>
<comment type="caution">
    <text evidence="11">The sequence shown here is derived from an EMBL/GenBank/DDBJ whole genome shotgun (WGS) entry which is preliminary data.</text>
</comment>
<dbReference type="EC" id="2.7.13.3" evidence="2"/>
<name>A0A937A570_9FLAO</name>
<dbReference type="InterPro" id="IPR011006">
    <property type="entry name" value="CheY-like_superfamily"/>
</dbReference>
<evidence type="ECO:0000256" key="5">
    <source>
        <dbReference type="ARBA" id="ARBA00023163"/>
    </source>
</evidence>
<proteinExistence type="predicted"/>
<keyword evidence="7" id="KW-0812">Transmembrane</keyword>
<accession>A0A937A570</accession>
<dbReference type="PANTHER" id="PTHR43547">
    <property type="entry name" value="TWO-COMPONENT HISTIDINE KINASE"/>
    <property type="match status" value="1"/>
</dbReference>
<feature type="transmembrane region" description="Helical" evidence="7">
    <location>
        <begin position="255"/>
        <end position="274"/>
    </location>
</feature>
<evidence type="ECO:0000256" key="1">
    <source>
        <dbReference type="ARBA" id="ARBA00000085"/>
    </source>
</evidence>
<dbReference type="SUPFAM" id="SSF46689">
    <property type="entry name" value="Homeodomain-like"/>
    <property type="match status" value="1"/>
</dbReference>
<evidence type="ECO:0000259" key="10">
    <source>
        <dbReference type="PROSITE" id="PS50110"/>
    </source>
</evidence>
<dbReference type="SMART" id="SM00387">
    <property type="entry name" value="HATPase_c"/>
    <property type="match status" value="1"/>
</dbReference>
<dbReference type="InterPro" id="IPR001789">
    <property type="entry name" value="Sig_transdc_resp-reg_receiver"/>
</dbReference>
<dbReference type="Pfam" id="PF00072">
    <property type="entry name" value="Response_reg"/>
    <property type="match status" value="1"/>
</dbReference>
<dbReference type="SUPFAM" id="SSF52172">
    <property type="entry name" value="CheY-like"/>
    <property type="match status" value="1"/>
</dbReference>
<dbReference type="PANTHER" id="PTHR43547:SF2">
    <property type="entry name" value="HYBRID SIGNAL TRANSDUCTION HISTIDINE KINASE C"/>
    <property type="match status" value="1"/>
</dbReference>
<evidence type="ECO:0000256" key="7">
    <source>
        <dbReference type="SAM" id="Phobius"/>
    </source>
</evidence>
<evidence type="ECO:0000259" key="9">
    <source>
        <dbReference type="PROSITE" id="PS50109"/>
    </source>
</evidence>
<dbReference type="InterPro" id="IPR003594">
    <property type="entry name" value="HATPase_dom"/>
</dbReference>
<dbReference type="CDD" id="cd17574">
    <property type="entry name" value="REC_OmpR"/>
    <property type="match status" value="1"/>
</dbReference>
<dbReference type="InterPro" id="IPR018060">
    <property type="entry name" value="HTH_AraC"/>
</dbReference>
<keyword evidence="4" id="KW-0805">Transcription regulation</keyword>
<keyword evidence="7" id="KW-0472">Membrane</keyword>
<dbReference type="Proteomes" id="UP000651057">
    <property type="component" value="Unassembled WGS sequence"/>
</dbReference>
<dbReference type="SMART" id="SM00388">
    <property type="entry name" value="HisKA"/>
    <property type="match status" value="1"/>
</dbReference>
<feature type="domain" description="Response regulatory" evidence="10">
    <location>
        <begin position="680"/>
        <end position="795"/>
    </location>
</feature>
<dbReference type="PROSITE" id="PS01124">
    <property type="entry name" value="HTH_ARAC_FAMILY_2"/>
    <property type="match status" value="1"/>
</dbReference>
<dbReference type="GO" id="GO:0003700">
    <property type="term" value="F:DNA-binding transcription factor activity"/>
    <property type="evidence" value="ECO:0007669"/>
    <property type="project" value="InterPro"/>
</dbReference>
<evidence type="ECO:0000256" key="6">
    <source>
        <dbReference type="PROSITE-ProRule" id="PRU00169"/>
    </source>
</evidence>
<dbReference type="InterPro" id="IPR004358">
    <property type="entry name" value="Sig_transdc_His_kin-like_C"/>
</dbReference>
<feature type="domain" description="HTH araC/xylS-type" evidence="8">
    <location>
        <begin position="827"/>
        <end position="926"/>
    </location>
</feature>
<dbReference type="InterPro" id="IPR036890">
    <property type="entry name" value="HATPase_C_sf"/>
</dbReference>
<feature type="transmembrane region" description="Helical" evidence="7">
    <location>
        <begin position="222"/>
        <end position="243"/>
    </location>
</feature>
<dbReference type="Gene3D" id="3.40.50.2300">
    <property type="match status" value="1"/>
</dbReference>
<dbReference type="SUPFAM" id="SSF47384">
    <property type="entry name" value="Homodimeric domain of signal transducing histidine kinase"/>
    <property type="match status" value="1"/>
</dbReference>
<protein>
    <recommendedName>
        <fullName evidence="2">histidine kinase</fullName>
        <ecNumber evidence="2">2.7.13.3</ecNumber>
    </recommendedName>
</protein>
<dbReference type="FunFam" id="1.10.287.130:FF:000045">
    <property type="entry name" value="Two-component system sensor histidine kinase/response regulator"/>
    <property type="match status" value="1"/>
</dbReference>
<keyword evidence="12" id="KW-1185">Reference proteome</keyword>
<dbReference type="Pfam" id="PF02518">
    <property type="entry name" value="HATPase_c"/>
    <property type="match status" value="1"/>
</dbReference>
<evidence type="ECO:0000256" key="3">
    <source>
        <dbReference type="ARBA" id="ARBA00022553"/>
    </source>
</evidence>
<evidence type="ECO:0000313" key="12">
    <source>
        <dbReference type="Proteomes" id="UP000651057"/>
    </source>
</evidence>
<dbReference type="CDD" id="cd00082">
    <property type="entry name" value="HisKA"/>
    <property type="match status" value="1"/>
</dbReference>
<dbReference type="SMART" id="SM00342">
    <property type="entry name" value="HTH_ARAC"/>
    <property type="match status" value="1"/>
</dbReference>
<dbReference type="SUPFAM" id="SSF55874">
    <property type="entry name" value="ATPase domain of HSP90 chaperone/DNA topoisomerase II/histidine kinase"/>
    <property type="match status" value="1"/>
</dbReference>
<evidence type="ECO:0000256" key="2">
    <source>
        <dbReference type="ARBA" id="ARBA00012438"/>
    </source>
</evidence>
<dbReference type="InterPro" id="IPR011623">
    <property type="entry name" value="7TMR_DISM_rcpt_extracell_dom1"/>
</dbReference>
<dbReference type="GO" id="GO:0000155">
    <property type="term" value="F:phosphorelay sensor kinase activity"/>
    <property type="evidence" value="ECO:0007669"/>
    <property type="project" value="InterPro"/>
</dbReference>
<feature type="transmembrane region" description="Helical" evidence="7">
    <location>
        <begin position="295"/>
        <end position="316"/>
    </location>
</feature>
<dbReference type="Gene3D" id="1.10.287.130">
    <property type="match status" value="1"/>
</dbReference>
<keyword evidence="3 6" id="KW-0597">Phosphoprotein</keyword>
<feature type="transmembrane region" description="Helical" evidence="7">
    <location>
        <begin position="322"/>
        <end position="343"/>
    </location>
</feature>
<dbReference type="Pfam" id="PF00512">
    <property type="entry name" value="HisKA"/>
    <property type="match status" value="1"/>
</dbReference>
<dbReference type="EMBL" id="JAERQJ010000005">
    <property type="protein sequence ID" value="MBL0684544.1"/>
    <property type="molecule type" value="Genomic_DNA"/>
</dbReference>